<dbReference type="Proteomes" id="UP001183202">
    <property type="component" value="Unassembled WGS sequence"/>
</dbReference>
<accession>A0ABU2N695</accession>
<dbReference type="Pfam" id="PF13561">
    <property type="entry name" value="adh_short_C2"/>
    <property type="match status" value="1"/>
</dbReference>
<dbReference type="PROSITE" id="PS00061">
    <property type="entry name" value="ADH_SHORT"/>
    <property type="match status" value="1"/>
</dbReference>
<dbReference type="RefSeq" id="WP_311554988.1">
    <property type="nucleotide sequence ID" value="NZ_JAVREJ010000003.1"/>
</dbReference>
<dbReference type="InterPro" id="IPR036291">
    <property type="entry name" value="NAD(P)-bd_dom_sf"/>
</dbReference>
<dbReference type="NCBIfam" id="NF005559">
    <property type="entry name" value="PRK07231.1"/>
    <property type="match status" value="1"/>
</dbReference>
<dbReference type="EMBL" id="JAVREJ010000003">
    <property type="protein sequence ID" value="MDT0349018.1"/>
    <property type="molecule type" value="Genomic_DNA"/>
</dbReference>
<comment type="similarity">
    <text evidence="1">Belongs to the short-chain dehydrogenases/reductases (SDR) family.</text>
</comment>
<dbReference type="PANTHER" id="PTHR42760">
    <property type="entry name" value="SHORT-CHAIN DEHYDROGENASES/REDUCTASES FAMILY MEMBER"/>
    <property type="match status" value="1"/>
</dbReference>
<dbReference type="SUPFAM" id="SSF51735">
    <property type="entry name" value="NAD(P)-binding Rossmann-fold domains"/>
    <property type="match status" value="1"/>
</dbReference>
<evidence type="ECO:0000256" key="1">
    <source>
        <dbReference type="ARBA" id="ARBA00006484"/>
    </source>
</evidence>
<evidence type="ECO:0000313" key="3">
    <source>
        <dbReference type="Proteomes" id="UP001183202"/>
    </source>
</evidence>
<dbReference type="PANTHER" id="PTHR42760:SF124">
    <property type="entry name" value="SHORT-CHAIN DEHYDROGENASE_REDUCTASE"/>
    <property type="match status" value="1"/>
</dbReference>
<name>A0ABU2N695_9PSEU</name>
<dbReference type="CDD" id="cd05233">
    <property type="entry name" value="SDR_c"/>
    <property type="match status" value="1"/>
</dbReference>
<dbReference type="PRINTS" id="PR00081">
    <property type="entry name" value="GDHRDH"/>
</dbReference>
<keyword evidence="3" id="KW-1185">Reference proteome</keyword>
<dbReference type="EC" id="1.1.1.47" evidence="2"/>
<comment type="caution">
    <text evidence="2">The sequence shown here is derived from an EMBL/GenBank/DDBJ whole genome shotgun (WGS) entry which is preliminary data.</text>
</comment>
<keyword evidence="2" id="KW-0560">Oxidoreductase</keyword>
<protein>
    <submittedName>
        <fullName evidence="2">Glucose 1-dehydrogenase</fullName>
        <ecNumber evidence="2">1.1.1.47</ecNumber>
    </submittedName>
</protein>
<dbReference type="InterPro" id="IPR002347">
    <property type="entry name" value="SDR_fam"/>
</dbReference>
<sequence length="266" mass="27938">MASKLRDRVAVVTGSSSGNGRAIALALAAEGAAVVCSDLRREAREGGYEGDILTPTDDVIRANGGKAEYVEADAASYSAVENLVDSAVSSFGRLDVMVNNAGIFTGLHTIVDETEDEYDRTMAVNAKSVWLGCKFAIRQMLTQEPVDGSRGRIVNIASIGGLVGLAAEPAYCAAKGAVVNLTRQLAVDFAPERINVNAICPGFLATAMVRPFLDDPELNKVLHSKSPWPELGTAEDVGKAAVFLSTNDARWATGSMLTIDGGFTAP</sequence>
<reference evidence="3" key="1">
    <citation type="submission" date="2023-07" db="EMBL/GenBank/DDBJ databases">
        <title>30 novel species of actinomycetes from the DSMZ collection.</title>
        <authorList>
            <person name="Nouioui I."/>
        </authorList>
    </citation>
    <scope>NUCLEOTIDE SEQUENCE [LARGE SCALE GENOMIC DNA]</scope>
    <source>
        <strain evidence="3">DSM 45834</strain>
    </source>
</reference>
<dbReference type="GO" id="GO:0047936">
    <property type="term" value="F:glucose 1-dehydrogenase [NAD(P)+] activity"/>
    <property type="evidence" value="ECO:0007669"/>
    <property type="project" value="UniProtKB-EC"/>
</dbReference>
<organism evidence="2 3">
    <name type="scientific">Pseudonocardia charpentierae</name>
    <dbReference type="NCBI Taxonomy" id="3075545"/>
    <lineage>
        <taxon>Bacteria</taxon>
        <taxon>Bacillati</taxon>
        <taxon>Actinomycetota</taxon>
        <taxon>Actinomycetes</taxon>
        <taxon>Pseudonocardiales</taxon>
        <taxon>Pseudonocardiaceae</taxon>
        <taxon>Pseudonocardia</taxon>
    </lineage>
</organism>
<gene>
    <name evidence="2" type="ORF">RM445_05700</name>
</gene>
<proteinExistence type="inferred from homology"/>
<evidence type="ECO:0000313" key="2">
    <source>
        <dbReference type="EMBL" id="MDT0349018.1"/>
    </source>
</evidence>
<dbReference type="PRINTS" id="PR00080">
    <property type="entry name" value="SDRFAMILY"/>
</dbReference>
<dbReference type="InterPro" id="IPR020904">
    <property type="entry name" value="Sc_DH/Rdtase_CS"/>
</dbReference>
<dbReference type="Gene3D" id="3.40.50.720">
    <property type="entry name" value="NAD(P)-binding Rossmann-like Domain"/>
    <property type="match status" value="1"/>
</dbReference>